<sequence length="1057" mass="111393">MSERSVSRALLRIGALTTAAILAFGTATSGAQAQEPETPTSTVEPTQTTEPSTPPSEPSTPPSEPSTPPSEPSTPPSTPPSEPSTPPSTPPSEPGTPPSTPDTKPEDEKKDAPPVIARADEQRPDLAVTVTPDKAEFAAAEDIGLTLTVKNKGDVPAVNIRFGYETSQAWLFSGANELSSRPTLAPGAEKVFRVVLRPTSPTSDSVSFQFRATIDGSADPTPGDNGKDLHIPVRQYKGSVSGVVYTDTNNNGAYDQGEGLPNISFRVQGGSPAGSNWGFTDANGAYTMWSVVAGKYSVVSVDNDRRAAKPGFTDFVVEADKTTQFALPVVAPVRDSLTATMSFGKSSYHVSEKPELTITLKNSGAQPIERVVAVCSGYGPEYLNSDNFSALRPDGPGVTVPAGGETTVSVTTDMPKLDYPWIYANCFFGNTGRSTSGSVWVGNVRATVTGLHGDYSGKVVNAETGEPLRGAAINVLDPVTRRSLKDVIAADQDGNLRIYSLNPGKVLIQVAGKWKPQDGNEFLVDIVADKTTTRDLKVVPSDVDVPDVSHRPDLTVSVKFDKDSYDIAEPMRANITVKNIGTGHEAQVSLRVRQTPDVRNVLDFDRSQLGDIADETKKVFLWPGESREITVVGTAPYLSGNDNKVSLPLEVSTPVDHGPANNSALATTTVTYLNGDAAVVLYGDANKNGRKDADEQALPNVKVYISGGNRPSKWAEATTDESGRVAFKDFPVGLYSVYASYPDGWVRPGSDRLTVSANAEAVLEIGAERPLSDKFFATLNFTKDEYRADENYEAVITLENQTGADMPVVNALCSGAGEPGEIYNTGSGWGGLAWDGGGVSVPNGEKRTFRVTGPLPTEAASIGYATLGCHFAPDSSDPGAARAHDDLKVPGLRADAFGKLVTDGANGDVPKPATTVVVVEAGTKKVAARTITDADGNFGVSQLPVGRYDLIVPGPWKVEIRRMNPWFLVRAGGQSWVQLFHLVPGPEVEDPGYPLPEDQTPGTVTPVTPGASGGAGAGTAEVLAKTGASVLGLGLLGALLVAFGFGASLIGRRRQVV</sequence>
<organism evidence="9 10">
    <name type="scientific">Lentzea waywayandensis</name>
    <dbReference type="NCBI Taxonomy" id="84724"/>
    <lineage>
        <taxon>Bacteria</taxon>
        <taxon>Bacillati</taxon>
        <taxon>Actinomycetota</taxon>
        <taxon>Actinomycetes</taxon>
        <taxon>Pseudonocardiales</taxon>
        <taxon>Pseudonocardiaceae</taxon>
        <taxon>Lentzea</taxon>
    </lineage>
</organism>
<comment type="similarity">
    <text evidence="2">Belongs to the serine-aspartate repeat-containing protein (SDr) family.</text>
</comment>
<reference evidence="10" key="1">
    <citation type="submission" date="2016-10" db="EMBL/GenBank/DDBJ databases">
        <authorList>
            <person name="Varghese N."/>
            <person name="Submissions S."/>
        </authorList>
    </citation>
    <scope>NUCLEOTIDE SEQUENCE [LARGE SCALE GENOMIC DNA]</scope>
    <source>
        <strain evidence="10">DSM 44232</strain>
    </source>
</reference>
<keyword evidence="6" id="KW-0812">Transmembrane</keyword>
<keyword evidence="4 7" id="KW-0732">Signal</keyword>
<evidence type="ECO:0000256" key="5">
    <source>
        <dbReference type="SAM" id="MobiDB-lite"/>
    </source>
</evidence>
<evidence type="ECO:0000313" key="9">
    <source>
        <dbReference type="EMBL" id="SFR16344.1"/>
    </source>
</evidence>
<feature type="compositionally biased region" description="Pro residues" evidence="5">
    <location>
        <begin position="52"/>
        <end position="100"/>
    </location>
</feature>
<keyword evidence="3" id="KW-0964">Secreted</keyword>
<keyword evidence="10" id="KW-1185">Reference proteome</keyword>
<gene>
    <name evidence="9" type="ORF">SAMN04488564_104350</name>
</gene>
<dbReference type="Gene3D" id="2.60.40.10">
    <property type="entry name" value="Immunoglobulins"/>
    <property type="match status" value="4"/>
</dbReference>
<dbReference type="STRING" id="84724.SAMN04488564_104350"/>
<feature type="domain" description="SD-repeat containing protein B" evidence="8">
    <location>
        <begin position="681"/>
        <end position="747"/>
    </location>
</feature>
<evidence type="ECO:0000259" key="8">
    <source>
        <dbReference type="Pfam" id="PF17210"/>
    </source>
</evidence>
<feature type="region of interest" description="Disordered" evidence="5">
    <location>
        <begin position="28"/>
        <end position="125"/>
    </location>
</feature>
<evidence type="ECO:0000256" key="6">
    <source>
        <dbReference type="SAM" id="Phobius"/>
    </source>
</evidence>
<dbReference type="Pfam" id="PF17210">
    <property type="entry name" value="SdrD_B"/>
    <property type="match status" value="1"/>
</dbReference>
<feature type="transmembrane region" description="Helical" evidence="6">
    <location>
        <begin position="1030"/>
        <end position="1051"/>
    </location>
</feature>
<evidence type="ECO:0000256" key="4">
    <source>
        <dbReference type="ARBA" id="ARBA00022729"/>
    </source>
</evidence>
<dbReference type="SUPFAM" id="SSF49478">
    <property type="entry name" value="Cna protein B-type domain"/>
    <property type="match status" value="1"/>
</dbReference>
<dbReference type="InterPro" id="IPR033764">
    <property type="entry name" value="Sdr_B"/>
</dbReference>
<feature type="compositionally biased region" description="Low complexity" evidence="5">
    <location>
        <begin position="35"/>
        <end position="51"/>
    </location>
</feature>
<keyword evidence="6" id="KW-1133">Transmembrane helix</keyword>
<feature type="signal peptide" evidence="7">
    <location>
        <begin position="1"/>
        <end position="33"/>
    </location>
</feature>
<proteinExistence type="inferred from homology"/>
<dbReference type="InterPro" id="IPR013783">
    <property type="entry name" value="Ig-like_fold"/>
</dbReference>
<dbReference type="SUPFAM" id="SSF117074">
    <property type="entry name" value="Hypothetical protein PA1324"/>
    <property type="match status" value="2"/>
</dbReference>
<keyword evidence="6" id="KW-0472">Membrane</keyword>
<feature type="compositionally biased region" description="Basic and acidic residues" evidence="5">
    <location>
        <begin position="103"/>
        <end position="124"/>
    </location>
</feature>
<dbReference type="EMBL" id="FOYL01000004">
    <property type="protein sequence ID" value="SFR16344.1"/>
    <property type="molecule type" value="Genomic_DNA"/>
</dbReference>
<dbReference type="GO" id="GO:0005576">
    <property type="term" value="C:extracellular region"/>
    <property type="evidence" value="ECO:0007669"/>
    <property type="project" value="UniProtKB-SubCell"/>
</dbReference>
<evidence type="ECO:0000256" key="1">
    <source>
        <dbReference type="ARBA" id="ARBA00004613"/>
    </source>
</evidence>
<dbReference type="Proteomes" id="UP000198583">
    <property type="component" value="Unassembled WGS sequence"/>
</dbReference>
<evidence type="ECO:0000256" key="3">
    <source>
        <dbReference type="ARBA" id="ARBA00022525"/>
    </source>
</evidence>
<evidence type="ECO:0000256" key="7">
    <source>
        <dbReference type="SAM" id="SignalP"/>
    </source>
</evidence>
<dbReference type="PANTHER" id="PTHR36108:SF13">
    <property type="entry name" value="COLOSSIN-B-RELATED"/>
    <property type="match status" value="1"/>
</dbReference>
<comment type="subcellular location">
    <subcellularLocation>
        <location evidence="1">Secreted</location>
    </subcellularLocation>
</comment>
<name>A0A1I6EF29_9PSEU</name>
<dbReference type="GO" id="GO:0005975">
    <property type="term" value="P:carbohydrate metabolic process"/>
    <property type="evidence" value="ECO:0007669"/>
    <property type="project" value="UniProtKB-ARBA"/>
</dbReference>
<evidence type="ECO:0000313" key="10">
    <source>
        <dbReference type="Proteomes" id="UP000198583"/>
    </source>
</evidence>
<evidence type="ECO:0000256" key="2">
    <source>
        <dbReference type="ARBA" id="ARBA00007257"/>
    </source>
</evidence>
<protein>
    <recommendedName>
        <fullName evidence="8">SD-repeat containing protein B domain-containing protein</fullName>
    </recommendedName>
</protein>
<accession>A0A1I6EF29</accession>
<dbReference type="AlphaFoldDB" id="A0A1I6EF29"/>
<dbReference type="PANTHER" id="PTHR36108">
    <property type="entry name" value="COLOSSIN-B-RELATED"/>
    <property type="match status" value="1"/>
</dbReference>
<feature type="chain" id="PRO_5011676752" description="SD-repeat containing protein B domain-containing protein" evidence="7">
    <location>
        <begin position="34"/>
        <end position="1057"/>
    </location>
</feature>